<protein>
    <recommendedName>
        <fullName evidence="6">O-antigen ligase-related domain-containing protein</fullName>
    </recommendedName>
</protein>
<organism evidence="7 8">
    <name type="scientific">Mycolicibacterium arabiense</name>
    <dbReference type="NCBI Taxonomy" id="1286181"/>
    <lineage>
        <taxon>Bacteria</taxon>
        <taxon>Bacillati</taxon>
        <taxon>Actinomycetota</taxon>
        <taxon>Actinomycetes</taxon>
        <taxon>Mycobacteriales</taxon>
        <taxon>Mycobacteriaceae</taxon>
        <taxon>Mycolicibacterium</taxon>
    </lineage>
</organism>
<feature type="transmembrane region" description="Helical" evidence="5">
    <location>
        <begin position="283"/>
        <end position="299"/>
    </location>
</feature>
<evidence type="ECO:0000256" key="5">
    <source>
        <dbReference type="SAM" id="Phobius"/>
    </source>
</evidence>
<feature type="transmembrane region" description="Helical" evidence="5">
    <location>
        <begin position="185"/>
        <end position="205"/>
    </location>
</feature>
<proteinExistence type="predicted"/>
<geneLocation type="plasmid" evidence="8">
    <name>pjcm18538 dna</name>
</geneLocation>
<dbReference type="InterPro" id="IPR051533">
    <property type="entry name" value="WaaL-like"/>
</dbReference>
<dbReference type="PANTHER" id="PTHR37422:SF13">
    <property type="entry name" value="LIPOPOLYSACCHARIDE BIOSYNTHESIS PROTEIN PA4999-RELATED"/>
    <property type="match status" value="1"/>
</dbReference>
<feature type="domain" description="O-antigen ligase-related" evidence="6">
    <location>
        <begin position="269"/>
        <end position="412"/>
    </location>
</feature>
<evidence type="ECO:0000259" key="6">
    <source>
        <dbReference type="Pfam" id="PF04932"/>
    </source>
</evidence>
<accession>A0A7I7S4E4</accession>
<feature type="transmembrane region" description="Helical" evidence="5">
    <location>
        <begin position="260"/>
        <end position="277"/>
    </location>
</feature>
<keyword evidence="3 5" id="KW-1133">Transmembrane helix</keyword>
<gene>
    <name evidence="7" type="ORF">MARA_47880</name>
</gene>
<evidence type="ECO:0000313" key="8">
    <source>
        <dbReference type="Proteomes" id="UP000467428"/>
    </source>
</evidence>
<feature type="transmembrane region" description="Helical" evidence="5">
    <location>
        <begin position="19"/>
        <end position="38"/>
    </location>
</feature>
<feature type="transmembrane region" description="Helical" evidence="5">
    <location>
        <begin position="403"/>
        <end position="423"/>
    </location>
</feature>
<evidence type="ECO:0000256" key="4">
    <source>
        <dbReference type="ARBA" id="ARBA00023136"/>
    </source>
</evidence>
<keyword evidence="2 5" id="KW-0812">Transmembrane</keyword>
<evidence type="ECO:0000256" key="3">
    <source>
        <dbReference type="ARBA" id="ARBA00022989"/>
    </source>
</evidence>
<comment type="subcellular location">
    <subcellularLocation>
        <location evidence="1">Membrane</location>
        <topology evidence="1">Multi-pass membrane protein</topology>
    </subcellularLocation>
</comment>
<evidence type="ECO:0000256" key="2">
    <source>
        <dbReference type="ARBA" id="ARBA00022692"/>
    </source>
</evidence>
<evidence type="ECO:0000313" key="7">
    <source>
        <dbReference type="EMBL" id="BBY51320.1"/>
    </source>
</evidence>
<dbReference type="AlphaFoldDB" id="A0A7I7S4E4"/>
<dbReference type="InterPro" id="IPR007016">
    <property type="entry name" value="O-antigen_ligase-rel_domated"/>
</dbReference>
<name>A0A7I7S4E4_9MYCO</name>
<dbReference type="Proteomes" id="UP000467428">
    <property type="component" value="Chromosome"/>
</dbReference>
<reference evidence="7 8" key="1">
    <citation type="journal article" date="2019" name="Emerg. Microbes Infect.">
        <title>Comprehensive subspecies identification of 175 nontuberculous mycobacteria species based on 7547 genomic profiles.</title>
        <authorList>
            <person name="Matsumoto Y."/>
            <person name="Kinjo T."/>
            <person name="Motooka D."/>
            <person name="Nabeya D."/>
            <person name="Jung N."/>
            <person name="Uechi K."/>
            <person name="Horii T."/>
            <person name="Iida T."/>
            <person name="Fujita J."/>
            <person name="Nakamura S."/>
        </authorList>
    </citation>
    <scope>NUCLEOTIDE SEQUENCE [LARGE SCALE GENOMIC DNA]</scope>
    <source>
        <strain evidence="7 8">JCM 18538</strain>
    </source>
</reference>
<keyword evidence="8" id="KW-1185">Reference proteome</keyword>
<feature type="transmembrane region" description="Helical" evidence="5">
    <location>
        <begin position="306"/>
        <end position="324"/>
    </location>
</feature>
<evidence type="ECO:0000256" key="1">
    <source>
        <dbReference type="ARBA" id="ARBA00004141"/>
    </source>
</evidence>
<dbReference type="EMBL" id="AP022593">
    <property type="protein sequence ID" value="BBY51320.1"/>
    <property type="molecule type" value="Genomic_DNA"/>
</dbReference>
<feature type="transmembrane region" description="Helical" evidence="5">
    <location>
        <begin position="462"/>
        <end position="480"/>
    </location>
</feature>
<dbReference type="GO" id="GO:0016020">
    <property type="term" value="C:membrane"/>
    <property type="evidence" value="ECO:0007669"/>
    <property type="project" value="UniProtKB-SubCell"/>
</dbReference>
<feature type="transmembrane region" description="Helical" evidence="5">
    <location>
        <begin position="92"/>
        <end position="110"/>
    </location>
</feature>
<feature type="transmembrane region" description="Helical" evidence="5">
    <location>
        <begin position="117"/>
        <end position="135"/>
    </location>
</feature>
<dbReference type="PANTHER" id="PTHR37422">
    <property type="entry name" value="TEICHURONIC ACID BIOSYNTHESIS PROTEIN TUAE"/>
    <property type="match status" value="1"/>
</dbReference>
<feature type="transmembrane region" description="Helical" evidence="5">
    <location>
        <begin position="435"/>
        <end position="456"/>
    </location>
</feature>
<dbReference type="KEGG" id="marz:MARA_47880"/>
<keyword evidence="4 5" id="KW-0472">Membrane</keyword>
<feature type="transmembrane region" description="Helical" evidence="5">
    <location>
        <begin position="155"/>
        <end position="173"/>
    </location>
</feature>
<feature type="transmembrane region" description="Helical" evidence="5">
    <location>
        <begin position="235"/>
        <end position="253"/>
    </location>
</feature>
<dbReference type="Pfam" id="PF04932">
    <property type="entry name" value="Wzy_C"/>
    <property type="match status" value="1"/>
</dbReference>
<sequence length="499" mass="53538">MVDTALPTGEPETCSRSQWTVRLVVAALLGVAAAATVAGAGLSGGFAGTALTVAVAVPLVVVGLRSPLWAVILLLVTLLMRLALPSVGADPFLAAFALLVVSFGAWWAANRRHRLKLGGIEIAMLLYVAWNVFSILGSHELPALVDPELTDQLSLWRYLLIGTVIPFVVYFVARSAITTLAAVRTLLVASLAFASYSAAVSIMQFTGPRALVWPRYVVDAPNYTERANGLLNQPGANGVVLIIGYAVAVLLASTLPHPRWRRLLLWTIAAACTYAIYLTHTRAVYFGFVVVVVIGATMAKGIRRPYLVTLGLLAAGVAANWQSFSSSDREQGGIASTNEVFDRLNADATALWAFAEKPWFGWGLGRFLAVNTFHHQRASEDVPWIRGLGVASHFNELGILAELGIVGLLMWLAVLGLIFGALLRGIRAMPTEGLLGRPLVLTALMGLTALTILGLFADLRLLDYPNALAFGLVGMAVGVIDRCRGTTEQQYVRIPRARF</sequence>